<organism evidence="2 3">
    <name type="scientific">Deinandra increscens subsp. villosa</name>
    <dbReference type="NCBI Taxonomy" id="3103831"/>
    <lineage>
        <taxon>Eukaryota</taxon>
        <taxon>Viridiplantae</taxon>
        <taxon>Streptophyta</taxon>
        <taxon>Embryophyta</taxon>
        <taxon>Tracheophyta</taxon>
        <taxon>Spermatophyta</taxon>
        <taxon>Magnoliopsida</taxon>
        <taxon>eudicotyledons</taxon>
        <taxon>Gunneridae</taxon>
        <taxon>Pentapetalae</taxon>
        <taxon>asterids</taxon>
        <taxon>campanulids</taxon>
        <taxon>Asterales</taxon>
        <taxon>Asteraceae</taxon>
        <taxon>Asteroideae</taxon>
        <taxon>Heliantheae alliance</taxon>
        <taxon>Madieae</taxon>
        <taxon>Madiinae</taxon>
        <taxon>Deinandra</taxon>
    </lineage>
</organism>
<evidence type="ECO:0000313" key="2">
    <source>
        <dbReference type="EMBL" id="KAK9078910.1"/>
    </source>
</evidence>
<keyword evidence="3" id="KW-1185">Reference proteome</keyword>
<name>A0AAP0DPP8_9ASTR</name>
<proteinExistence type="predicted"/>
<gene>
    <name evidence="2" type="ORF">SSX86_002969</name>
</gene>
<comment type="caution">
    <text evidence="2">The sequence shown here is derived from an EMBL/GenBank/DDBJ whole genome shotgun (WGS) entry which is preliminary data.</text>
</comment>
<dbReference type="AlphaFoldDB" id="A0AAP0DPP8"/>
<evidence type="ECO:0000256" key="1">
    <source>
        <dbReference type="SAM" id="MobiDB-lite"/>
    </source>
</evidence>
<dbReference type="Proteomes" id="UP001408789">
    <property type="component" value="Unassembled WGS sequence"/>
</dbReference>
<feature type="compositionally biased region" description="Basic residues" evidence="1">
    <location>
        <begin position="1"/>
        <end position="12"/>
    </location>
</feature>
<dbReference type="EMBL" id="JBCNJP010000006">
    <property type="protein sequence ID" value="KAK9078910.1"/>
    <property type="molecule type" value="Genomic_DNA"/>
</dbReference>
<evidence type="ECO:0000313" key="3">
    <source>
        <dbReference type="Proteomes" id="UP001408789"/>
    </source>
</evidence>
<accession>A0AAP0DPP8</accession>
<protein>
    <submittedName>
        <fullName evidence="2">Uncharacterized protein</fullName>
    </submittedName>
</protein>
<sequence>MYVEKKRRKGRGSRWFLPRRPQTSGDIAPTPPILHHHPTTLAPTPPILHHHPATLAPTPPIWLCSGEDLKPSLLGGFLEVERRFGEDSVFGGEAAVNMTESDRDGGGTLFAEGFCRRRERKRKRNRRRRMLMKVINR</sequence>
<reference evidence="2 3" key="1">
    <citation type="submission" date="2024-04" db="EMBL/GenBank/DDBJ databases">
        <title>The reference genome of an endangered Asteraceae, Deinandra increscens subsp. villosa, native to the Central Coast of California.</title>
        <authorList>
            <person name="Guilliams M."/>
            <person name="Hasenstab-Lehman K."/>
            <person name="Meyer R."/>
            <person name="Mcevoy S."/>
        </authorList>
    </citation>
    <scope>NUCLEOTIDE SEQUENCE [LARGE SCALE GENOMIC DNA]</scope>
    <source>
        <tissue evidence="2">Leaf</tissue>
    </source>
</reference>
<feature type="region of interest" description="Disordered" evidence="1">
    <location>
        <begin position="1"/>
        <end position="52"/>
    </location>
</feature>